<evidence type="ECO:0000313" key="2">
    <source>
        <dbReference type="EMBL" id="SDG94222.1"/>
    </source>
</evidence>
<organism evidence="2 3">
    <name type="scientific">Vibrio xiamenensis</name>
    <dbReference type="NCBI Taxonomy" id="861298"/>
    <lineage>
        <taxon>Bacteria</taxon>
        <taxon>Pseudomonadati</taxon>
        <taxon>Pseudomonadota</taxon>
        <taxon>Gammaproteobacteria</taxon>
        <taxon>Vibrionales</taxon>
        <taxon>Vibrionaceae</taxon>
        <taxon>Vibrio</taxon>
    </lineage>
</organism>
<dbReference type="STRING" id="861298.SAMN04488136_10553"/>
<dbReference type="EMBL" id="FNDD01000005">
    <property type="protein sequence ID" value="SDG94222.1"/>
    <property type="molecule type" value="Genomic_DNA"/>
</dbReference>
<name>A0A1G7YCF3_9VIBR</name>
<proteinExistence type="predicted"/>
<evidence type="ECO:0000256" key="1">
    <source>
        <dbReference type="SAM" id="SignalP"/>
    </source>
</evidence>
<evidence type="ECO:0008006" key="4">
    <source>
        <dbReference type="Google" id="ProtNLM"/>
    </source>
</evidence>
<dbReference type="InterPro" id="IPR021370">
    <property type="entry name" value="DUF2987"/>
</dbReference>
<feature type="signal peptide" evidence="1">
    <location>
        <begin position="1"/>
        <end position="23"/>
    </location>
</feature>
<dbReference type="OrthoDB" id="5815145at2"/>
<evidence type="ECO:0000313" key="3">
    <source>
        <dbReference type="Proteomes" id="UP000198854"/>
    </source>
</evidence>
<sequence>MNKHLLRILSLSMVLAASSSVQAQQYMFTYSKLYSQLKNNLKSGHDDVKVGFFFVDSRTEQLCTISKAWMEKEQHYEELKVSPINELVVPLDQNLRQANPLIFVETPRAQQCNFSMVVMAKQNLSGTVSYQTLAQLVSQMQTTLNDLGGMFARWFTPEIQGVTLEFDADTANDIQLSNGKKIRVTHGQAQVTLSEIGEGGSIKLPQTTKRVLPYLLNTN</sequence>
<dbReference type="RefSeq" id="WP_093270733.1">
    <property type="nucleotide sequence ID" value="NZ_FNDD01000005.1"/>
</dbReference>
<dbReference type="Pfam" id="PF11205">
    <property type="entry name" value="DUF2987"/>
    <property type="match status" value="1"/>
</dbReference>
<feature type="chain" id="PRO_5011495173" description="DUF2987 domain-containing protein" evidence="1">
    <location>
        <begin position="24"/>
        <end position="219"/>
    </location>
</feature>
<keyword evidence="1" id="KW-0732">Signal</keyword>
<reference evidence="2 3" key="1">
    <citation type="submission" date="2016-10" db="EMBL/GenBank/DDBJ databases">
        <authorList>
            <person name="de Groot N.N."/>
        </authorList>
    </citation>
    <scope>NUCLEOTIDE SEQUENCE [LARGE SCALE GENOMIC DNA]</scope>
    <source>
        <strain evidence="2 3">CGMCC 1.10228</strain>
    </source>
</reference>
<dbReference type="AlphaFoldDB" id="A0A1G7YCF3"/>
<protein>
    <recommendedName>
        <fullName evidence="4">DUF2987 domain-containing protein</fullName>
    </recommendedName>
</protein>
<dbReference type="Proteomes" id="UP000198854">
    <property type="component" value="Unassembled WGS sequence"/>
</dbReference>
<gene>
    <name evidence="2" type="ORF">SAMN04488136_10553</name>
</gene>
<keyword evidence="3" id="KW-1185">Reference proteome</keyword>
<accession>A0A1G7YCF3</accession>